<feature type="compositionally biased region" description="Low complexity" evidence="1">
    <location>
        <begin position="494"/>
        <end position="505"/>
    </location>
</feature>
<reference evidence="3" key="1">
    <citation type="submission" date="2015-10" db="EMBL/GenBank/DDBJ databases">
        <authorList>
            <person name="Regsiter A."/>
            <person name="william w."/>
        </authorList>
    </citation>
    <scope>NUCLEOTIDE SEQUENCE</scope>
    <source>
        <strain evidence="3">Montdore</strain>
    </source>
</reference>
<feature type="region of interest" description="Disordered" evidence="1">
    <location>
        <begin position="285"/>
        <end position="309"/>
    </location>
</feature>
<proteinExistence type="predicted"/>
<feature type="compositionally biased region" description="Basic residues" evidence="1">
    <location>
        <begin position="1"/>
        <end position="24"/>
    </location>
</feature>
<feature type="region of interest" description="Disordered" evidence="1">
    <location>
        <begin position="435"/>
        <end position="640"/>
    </location>
</feature>
<dbReference type="EMBL" id="LN890945">
    <property type="protein sequence ID" value="CUS15543.1"/>
    <property type="molecule type" value="Genomic_DNA"/>
</dbReference>
<keyword evidence="2" id="KW-0472">Membrane</keyword>
<feature type="compositionally biased region" description="Low complexity" evidence="1">
    <location>
        <begin position="343"/>
        <end position="353"/>
    </location>
</feature>
<feature type="compositionally biased region" description="Low complexity" evidence="1">
    <location>
        <begin position="148"/>
        <end position="161"/>
    </location>
</feature>
<feature type="compositionally biased region" description="Low complexity" evidence="1">
    <location>
        <begin position="96"/>
        <end position="129"/>
    </location>
</feature>
<feature type="compositionally biased region" description="Polar residues" evidence="1">
    <location>
        <begin position="541"/>
        <end position="566"/>
    </location>
</feature>
<keyword evidence="2" id="KW-0812">Transmembrane</keyword>
<feature type="compositionally biased region" description="Basic residues" evidence="1">
    <location>
        <begin position="453"/>
        <end position="462"/>
    </location>
</feature>
<feature type="compositionally biased region" description="Polar residues" evidence="1">
    <location>
        <begin position="619"/>
        <end position="628"/>
    </location>
</feature>
<gene>
    <name evidence="3" type="ORF">GSTUAT00000246001</name>
</gene>
<dbReference type="InterPro" id="IPR036028">
    <property type="entry name" value="SH3-like_dom_sf"/>
</dbReference>
<feature type="transmembrane region" description="Helical" evidence="2">
    <location>
        <begin position="183"/>
        <end position="204"/>
    </location>
</feature>
<feature type="compositionally biased region" description="Polar residues" evidence="1">
    <location>
        <begin position="84"/>
        <end position="95"/>
    </location>
</feature>
<feature type="region of interest" description="Disordered" evidence="1">
    <location>
        <begin position="148"/>
        <end position="178"/>
    </location>
</feature>
<dbReference type="Proteomes" id="UP001412239">
    <property type="component" value="Unassembled WGS sequence"/>
</dbReference>
<organism evidence="3 4">
    <name type="scientific">Tuber aestivum</name>
    <name type="common">summer truffle</name>
    <dbReference type="NCBI Taxonomy" id="59557"/>
    <lineage>
        <taxon>Eukaryota</taxon>
        <taxon>Fungi</taxon>
        <taxon>Dikarya</taxon>
        <taxon>Ascomycota</taxon>
        <taxon>Pezizomycotina</taxon>
        <taxon>Pezizomycetes</taxon>
        <taxon>Pezizales</taxon>
        <taxon>Tuberaceae</taxon>
        <taxon>Tuber</taxon>
    </lineage>
</organism>
<dbReference type="Gene3D" id="2.30.30.40">
    <property type="entry name" value="SH3 Domains"/>
    <property type="match status" value="1"/>
</dbReference>
<evidence type="ECO:0000313" key="4">
    <source>
        <dbReference type="Proteomes" id="UP001412239"/>
    </source>
</evidence>
<sequence>MEPHNHHRRSRVMRRDPHPHHNNNNKRIDVVTDVVYVTASVSGGKVVGFTTLGEAVPKTPSPTPVETKVTTIKPASSERPRPTASETPNTTEAAKTTQSVASSTSESTKEASSSSTFTTSTSSVASTSRSTLASASSSTSASISTSISASASPSLSASETSIVPSASGTGEPASGGLSTGATVGLSAAGVGVFLVLCSILVFVYRRRSQKKIQEAYGKPEDEKAGGAAAGAVYMNSDNNISRANTITSEKAPRVPSLRPVTQFLPNLTVTPPAADRASRLQPQARVQQQVPTAAASPVGLARSESRRAPPPALVLVKGGVSSAPVSGATTANSAAPLLAKAQASPTASSPSSSVEYTDGGDSSAGTPVTGGPVGAANVSPVHRVQMDFKPSMEDELGLRIGGLVRMLYEYDDGWALCIRLDRSQQGVCPRTCLSQRPVKPRLQPSQGPPGARPPHRPGHAHGRPQSPMGNRGPPRPYSPASGPRAQSPGPNGSQPPAQIRPQSPAQAPPQSPAGYVKQVYRPATPTQQAQLRIIPAGPFQRPQSPVTQSPIAQSPVAQSPLSQNSPVALRAGPPQITVTTTAPVVSEAAPSTPVSPVQRPQSPSGPQPRPAIAPVRPSPLSNEQTSNRGPEHAQPVFHAM</sequence>
<protein>
    <recommendedName>
        <fullName evidence="5">SH3 domain-containing protein</fullName>
    </recommendedName>
</protein>
<keyword evidence="4" id="KW-1185">Reference proteome</keyword>
<dbReference type="SUPFAM" id="SSF50044">
    <property type="entry name" value="SH3-domain"/>
    <property type="match status" value="1"/>
</dbReference>
<keyword evidence="2" id="KW-1133">Transmembrane helix</keyword>
<feature type="compositionally biased region" description="Low complexity" evidence="1">
    <location>
        <begin position="590"/>
        <end position="602"/>
    </location>
</feature>
<feature type="region of interest" description="Disordered" evidence="1">
    <location>
        <begin position="53"/>
        <end position="129"/>
    </location>
</feature>
<accession>A0A292Q9Y0</accession>
<name>A0A292Q9Y0_9PEZI</name>
<evidence type="ECO:0000256" key="1">
    <source>
        <dbReference type="SAM" id="MobiDB-lite"/>
    </source>
</evidence>
<evidence type="ECO:0000313" key="3">
    <source>
        <dbReference type="EMBL" id="CUS15543.1"/>
    </source>
</evidence>
<feature type="region of interest" description="Disordered" evidence="1">
    <location>
        <begin position="342"/>
        <end position="378"/>
    </location>
</feature>
<evidence type="ECO:0000256" key="2">
    <source>
        <dbReference type="SAM" id="Phobius"/>
    </source>
</evidence>
<dbReference type="AlphaFoldDB" id="A0A292Q9Y0"/>
<evidence type="ECO:0008006" key="5">
    <source>
        <dbReference type="Google" id="ProtNLM"/>
    </source>
</evidence>
<feature type="region of interest" description="Disordered" evidence="1">
    <location>
        <begin position="1"/>
        <end position="27"/>
    </location>
</feature>